<feature type="domain" description="Calcium-transporting P-type ATPase N-terminal autoinhibitory" evidence="2">
    <location>
        <begin position="33"/>
        <end position="52"/>
    </location>
</feature>
<reference evidence="3 4" key="1">
    <citation type="journal article" date="2014" name="Agronomy (Basel)">
        <title>A Draft Genome Sequence for Ensete ventricosum, the Drought-Tolerant Tree Against Hunger.</title>
        <authorList>
            <person name="Harrison J."/>
            <person name="Moore K.A."/>
            <person name="Paszkiewicz K."/>
            <person name="Jones T."/>
            <person name="Grant M."/>
            <person name="Ambacheew D."/>
            <person name="Muzemil S."/>
            <person name="Studholme D.J."/>
        </authorList>
    </citation>
    <scope>NUCLEOTIDE SEQUENCE [LARGE SCALE GENOMIC DNA]</scope>
</reference>
<dbReference type="GO" id="GO:0005516">
    <property type="term" value="F:calmodulin binding"/>
    <property type="evidence" value="ECO:0007669"/>
    <property type="project" value="InterPro"/>
</dbReference>
<dbReference type="InterPro" id="IPR024750">
    <property type="entry name" value="Ca_ATPase_N_dom"/>
</dbReference>
<organism evidence="3 4">
    <name type="scientific">Ensete ventricosum</name>
    <name type="common">Abyssinian banana</name>
    <name type="synonym">Musa ensete</name>
    <dbReference type="NCBI Taxonomy" id="4639"/>
    <lineage>
        <taxon>Eukaryota</taxon>
        <taxon>Viridiplantae</taxon>
        <taxon>Streptophyta</taxon>
        <taxon>Embryophyta</taxon>
        <taxon>Tracheophyta</taxon>
        <taxon>Spermatophyta</taxon>
        <taxon>Magnoliopsida</taxon>
        <taxon>Liliopsida</taxon>
        <taxon>Zingiberales</taxon>
        <taxon>Musaceae</taxon>
        <taxon>Ensete</taxon>
    </lineage>
</organism>
<dbReference type="AlphaFoldDB" id="A0A426ZHK1"/>
<evidence type="ECO:0000256" key="1">
    <source>
        <dbReference type="SAM" id="MobiDB-lite"/>
    </source>
</evidence>
<feature type="region of interest" description="Disordered" evidence="1">
    <location>
        <begin position="1"/>
        <end position="37"/>
    </location>
</feature>
<feature type="compositionally biased region" description="Low complexity" evidence="1">
    <location>
        <begin position="22"/>
        <end position="32"/>
    </location>
</feature>
<comment type="caution">
    <text evidence="3">The sequence shown here is derived from an EMBL/GenBank/DDBJ whole genome shotgun (WGS) entry which is preliminary data.</text>
</comment>
<evidence type="ECO:0000313" key="4">
    <source>
        <dbReference type="Proteomes" id="UP000287651"/>
    </source>
</evidence>
<evidence type="ECO:0000313" key="3">
    <source>
        <dbReference type="EMBL" id="RRT63431.1"/>
    </source>
</evidence>
<sequence>MPPSPALYVRQTDEESGGGSGRRASGDGSSGDWFDIPPKNASVERLRRWRVCFLDPVAGFLMSGCLHAMVGVVFGSEYDMAHIAEEEMK</sequence>
<proteinExistence type="predicted"/>
<accession>A0A426ZHK1</accession>
<protein>
    <recommendedName>
        <fullName evidence="2">Calcium-transporting P-type ATPase N-terminal autoinhibitory domain-containing protein</fullName>
    </recommendedName>
</protein>
<dbReference type="Pfam" id="PF12515">
    <property type="entry name" value="CaATP_NAI"/>
    <property type="match status" value="1"/>
</dbReference>
<gene>
    <name evidence="3" type="ORF">B296_00042719</name>
</gene>
<name>A0A426ZHK1_ENSVE</name>
<dbReference type="Proteomes" id="UP000287651">
    <property type="component" value="Unassembled WGS sequence"/>
</dbReference>
<evidence type="ECO:0000259" key="2">
    <source>
        <dbReference type="Pfam" id="PF12515"/>
    </source>
</evidence>
<dbReference type="EMBL" id="AMZH03006598">
    <property type="protein sequence ID" value="RRT63431.1"/>
    <property type="molecule type" value="Genomic_DNA"/>
</dbReference>